<proteinExistence type="predicted"/>
<protein>
    <submittedName>
        <fullName evidence="1">Uncharacterized protein</fullName>
    </submittedName>
</protein>
<dbReference type="EMBL" id="VYKK01000004">
    <property type="protein sequence ID" value="KAA9007386.1"/>
    <property type="molecule type" value="Genomic_DNA"/>
</dbReference>
<dbReference type="AlphaFoldDB" id="A0A5J5GGQ0"/>
<reference evidence="1 2" key="1">
    <citation type="submission" date="2019-09" db="EMBL/GenBank/DDBJ databases">
        <title>Bacillus ochoae sp. nov., Paenibacillus whitsoniae sp. nov., Paenibacillus spiritus sp. nov. Isolated from the Mars Exploration Rover during spacecraft assembly.</title>
        <authorList>
            <person name="Seuylemezian A."/>
            <person name="Vaishampayan P."/>
        </authorList>
    </citation>
    <scope>NUCLEOTIDE SEQUENCE [LARGE SCALE GENOMIC DNA]</scope>
    <source>
        <strain evidence="1 2">MER_111</strain>
    </source>
</reference>
<dbReference type="RefSeq" id="WP_150456676.1">
    <property type="nucleotide sequence ID" value="NZ_VYKK01000004.1"/>
</dbReference>
<evidence type="ECO:0000313" key="1">
    <source>
        <dbReference type="EMBL" id="KAA9007386.1"/>
    </source>
</evidence>
<organism evidence="1 2">
    <name type="scientific">Paenibacillus spiritus</name>
    <dbReference type="NCBI Taxonomy" id="2496557"/>
    <lineage>
        <taxon>Bacteria</taxon>
        <taxon>Bacillati</taxon>
        <taxon>Bacillota</taxon>
        <taxon>Bacilli</taxon>
        <taxon>Bacillales</taxon>
        <taxon>Paenibacillaceae</taxon>
        <taxon>Paenibacillus</taxon>
    </lineage>
</organism>
<dbReference type="OrthoDB" id="2610730at2"/>
<name>A0A5J5GGQ0_9BACL</name>
<keyword evidence="2" id="KW-1185">Reference proteome</keyword>
<sequence length="159" mass="18565">MARFKQVNENIENIMVMLADNQNLCKLLFYPSNNPYQEPEIDDTSSLFFTKIFPFPKIPDVKDEAGSYLSIYFDRYRIGSNRGTKEGCIVFTAIVHNNLWRMENTGELRPYSLLHEIDETINRESGLGIKKIEFDSMEFVYVNESYSGYRIIYQISSVN</sequence>
<dbReference type="Proteomes" id="UP000367750">
    <property type="component" value="Unassembled WGS sequence"/>
</dbReference>
<gene>
    <name evidence="1" type="ORF">F4V43_02545</name>
</gene>
<evidence type="ECO:0000313" key="2">
    <source>
        <dbReference type="Proteomes" id="UP000367750"/>
    </source>
</evidence>
<accession>A0A5J5GGQ0</accession>
<comment type="caution">
    <text evidence="1">The sequence shown here is derived from an EMBL/GenBank/DDBJ whole genome shotgun (WGS) entry which is preliminary data.</text>
</comment>